<keyword evidence="2" id="KW-1133">Transmembrane helix</keyword>
<reference evidence="4 5" key="1">
    <citation type="submission" date="2019-09" db="EMBL/GenBank/DDBJ databases">
        <title>Bird 10,000 Genomes (B10K) Project - Family phase.</title>
        <authorList>
            <person name="Zhang G."/>
        </authorList>
    </citation>
    <scope>NUCLEOTIDE SEQUENCE [LARGE SCALE GENOMIC DNA]</scope>
    <source>
        <strain evidence="4">B10K-DU-012-55</strain>
        <tissue evidence="4">Muscle</tissue>
    </source>
</reference>
<dbReference type="EMBL" id="VYZM01015649">
    <property type="protein sequence ID" value="NWU54999.1"/>
    <property type="molecule type" value="Genomic_DNA"/>
</dbReference>
<feature type="domain" description="Peptidase M16 middle/third" evidence="3">
    <location>
        <begin position="19"/>
        <end position="107"/>
    </location>
</feature>
<accession>A0A7K5XPK5</accession>
<keyword evidence="1" id="KW-0479">Metal-binding</keyword>
<dbReference type="InterPro" id="IPR011249">
    <property type="entry name" value="Metalloenz_LuxS/M16"/>
</dbReference>
<feature type="non-terminal residue" evidence="4">
    <location>
        <position position="113"/>
    </location>
</feature>
<dbReference type="Pfam" id="PF16187">
    <property type="entry name" value="Peptidase_M16_M"/>
    <property type="match status" value="1"/>
</dbReference>
<evidence type="ECO:0000313" key="5">
    <source>
        <dbReference type="Proteomes" id="UP000586671"/>
    </source>
</evidence>
<dbReference type="Proteomes" id="UP000586671">
    <property type="component" value="Unassembled WGS sequence"/>
</dbReference>
<gene>
    <name evidence="4" type="primary">Nrdc_0</name>
    <name evidence="4" type="ORF">DROARD_R07635</name>
</gene>
<evidence type="ECO:0000313" key="4">
    <source>
        <dbReference type="EMBL" id="NWU54999.1"/>
    </source>
</evidence>
<protein>
    <submittedName>
        <fullName evidence="4">NRDC protein</fullName>
    </submittedName>
</protein>
<dbReference type="Gene3D" id="3.30.830.10">
    <property type="entry name" value="Metalloenzyme, LuxS/M16 peptidase-like"/>
    <property type="match status" value="1"/>
</dbReference>
<keyword evidence="5" id="KW-1185">Reference proteome</keyword>
<comment type="caution">
    <text evidence="4">The sequence shown here is derived from an EMBL/GenBank/DDBJ whole genome shotgun (WGS) entry which is preliminary data.</text>
</comment>
<dbReference type="InterPro" id="IPR032632">
    <property type="entry name" value="Peptidase_M16_M"/>
</dbReference>
<evidence type="ECO:0000259" key="3">
    <source>
        <dbReference type="Pfam" id="PF16187"/>
    </source>
</evidence>
<dbReference type="SUPFAM" id="SSF63411">
    <property type="entry name" value="LuxS/MPP-like metallohydrolase"/>
    <property type="match status" value="1"/>
</dbReference>
<organism evidence="4 5">
    <name type="scientific">Dromas ardeola</name>
    <dbReference type="NCBI Taxonomy" id="458190"/>
    <lineage>
        <taxon>Eukaryota</taxon>
        <taxon>Metazoa</taxon>
        <taxon>Chordata</taxon>
        <taxon>Craniata</taxon>
        <taxon>Vertebrata</taxon>
        <taxon>Euteleostomi</taxon>
        <taxon>Archelosauria</taxon>
        <taxon>Archosauria</taxon>
        <taxon>Dinosauria</taxon>
        <taxon>Saurischia</taxon>
        <taxon>Theropoda</taxon>
        <taxon>Coelurosauria</taxon>
        <taxon>Aves</taxon>
        <taxon>Neognathae</taxon>
        <taxon>Neoaves</taxon>
        <taxon>Charadriiformes</taxon>
        <taxon>Dromadidae</taxon>
        <taxon>Dromas</taxon>
    </lineage>
</organism>
<name>A0A7K5XPK5_9CHAR</name>
<dbReference type="PANTHER" id="PTHR43690">
    <property type="entry name" value="NARDILYSIN"/>
    <property type="match status" value="1"/>
</dbReference>
<evidence type="ECO:0000256" key="1">
    <source>
        <dbReference type="ARBA" id="ARBA00022723"/>
    </source>
</evidence>
<dbReference type="PANTHER" id="PTHR43690:SF18">
    <property type="entry name" value="INSULIN-DEGRADING ENZYME-RELATED"/>
    <property type="match status" value="1"/>
</dbReference>
<keyword evidence="2" id="KW-0812">Transmembrane</keyword>
<sequence>YCFFSMLIPILMPFCILIVVLLDTFVSILSLSLSEPAYGADTAKLEYELVAGEHGLVIRVNRLNHKIPHFLYSQLITDHLSDFSFTLTVFEMIREELKKTYFNMLIKSEVLAK</sequence>
<proteinExistence type="predicted"/>
<dbReference type="GO" id="GO:0046872">
    <property type="term" value="F:metal ion binding"/>
    <property type="evidence" value="ECO:0007669"/>
    <property type="project" value="UniProtKB-KW"/>
</dbReference>
<feature type="non-terminal residue" evidence="4">
    <location>
        <position position="1"/>
    </location>
</feature>
<keyword evidence="2" id="KW-0472">Membrane</keyword>
<dbReference type="InterPro" id="IPR050626">
    <property type="entry name" value="Peptidase_M16"/>
</dbReference>
<feature type="transmembrane region" description="Helical" evidence="2">
    <location>
        <begin position="6"/>
        <end position="29"/>
    </location>
</feature>
<dbReference type="AlphaFoldDB" id="A0A7K5XPK5"/>
<evidence type="ECO:0000256" key="2">
    <source>
        <dbReference type="SAM" id="Phobius"/>
    </source>
</evidence>